<keyword evidence="2" id="KW-1185">Reference proteome</keyword>
<protein>
    <submittedName>
        <fullName evidence="1">Uncharacterized protein</fullName>
    </submittedName>
</protein>
<dbReference type="AlphaFoldDB" id="A0A947DJG4"/>
<proteinExistence type="predicted"/>
<dbReference type="Proteomes" id="UP000717364">
    <property type="component" value="Unassembled WGS sequence"/>
</dbReference>
<evidence type="ECO:0000313" key="1">
    <source>
        <dbReference type="EMBL" id="MBT9317091.1"/>
    </source>
</evidence>
<reference evidence="1" key="2">
    <citation type="journal article" date="2021" name="Mar. Drugs">
        <title>Genome Reduction and Secondary Metabolism of the Marine Sponge-Associated Cyanobacterium Leptothoe.</title>
        <authorList>
            <person name="Konstantinou D."/>
            <person name="Popin R.V."/>
            <person name="Fewer D.P."/>
            <person name="Sivonen K."/>
            <person name="Gkelis S."/>
        </authorList>
    </citation>
    <scope>NUCLEOTIDE SEQUENCE</scope>
    <source>
        <strain evidence="1">TAU-MAC 1115</strain>
    </source>
</reference>
<dbReference type="EMBL" id="JADOES010000038">
    <property type="protein sequence ID" value="MBT9317091.1"/>
    <property type="molecule type" value="Genomic_DNA"/>
</dbReference>
<organism evidence="1 2">
    <name type="scientific">Leptothoe spongobia TAU-MAC 1115</name>
    <dbReference type="NCBI Taxonomy" id="1967444"/>
    <lineage>
        <taxon>Bacteria</taxon>
        <taxon>Bacillati</taxon>
        <taxon>Cyanobacteriota</taxon>
        <taxon>Cyanophyceae</taxon>
        <taxon>Nodosilineales</taxon>
        <taxon>Cymatolegaceae</taxon>
        <taxon>Leptothoe</taxon>
        <taxon>Leptothoe spongobia</taxon>
    </lineage>
</organism>
<gene>
    <name evidence="1" type="ORF">IXB50_16830</name>
</gene>
<reference evidence="1" key="1">
    <citation type="submission" date="2020-11" db="EMBL/GenBank/DDBJ databases">
        <authorList>
            <person name="Konstantinou D."/>
            <person name="Gkelis S."/>
            <person name="Popin R."/>
            <person name="Fewer D."/>
            <person name="Sivonen K."/>
        </authorList>
    </citation>
    <scope>NUCLEOTIDE SEQUENCE</scope>
    <source>
        <strain evidence="1">TAU-MAC 1115</strain>
    </source>
</reference>
<comment type="caution">
    <text evidence="1">The sequence shown here is derived from an EMBL/GenBank/DDBJ whole genome shotgun (WGS) entry which is preliminary data.</text>
</comment>
<name>A0A947DJG4_9CYAN</name>
<evidence type="ECO:0000313" key="2">
    <source>
        <dbReference type="Proteomes" id="UP000717364"/>
    </source>
</evidence>
<dbReference type="RefSeq" id="WP_215610158.1">
    <property type="nucleotide sequence ID" value="NZ_JADOES010000038.1"/>
</dbReference>
<accession>A0A947DJG4</accession>
<sequence>MMELPDIPRDSRHYTLNNQQPLVCEDESTWRAFMNDGANLLVAQDTVGKFTVVTVFLGFNYGNVEQPRFFQTTCLGADSENRPRYTATWERAILQHRGKVKGAQMLSDFAAEQAAGIDRSFKFVDCKVMPGELQFVLESEAEAMRALPEDQGDWQRRGQILVFNLS</sequence>